<accession>A0A398CQC1</accession>
<dbReference type="GO" id="GO:0003700">
    <property type="term" value="F:DNA-binding transcription factor activity"/>
    <property type="evidence" value="ECO:0007669"/>
    <property type="project" value="TreeGrafter"/>
</dbReference>
<name>A0A398CQC1_9BACL</name>
<dbReference type="Pfam" id="PF13377">
    <property type="entry name" value="Peripla_BP_3"/>
    <property type="match status" value="1"/>
</dbReference>
<evidence type="ECO:0000256" key="2">
    <source>
        <dbReference type="ARBA" id="ARBA00023125"/>
    </source>
</evidence>
<dbReference type="InterPro" id="IPR001387">
    <property type="entry name" value="Cro/C1-type_HTH"/>
</dbReference>
<dbReference type="Pfam" id="PF00356">
    <property type="entry name" value="LacI"/>
    <property type="match status" value="1"/>
</dbReference>
<dbReference type="PANTHER" id="PTHR30146:SF109">
    <property type="entry name" value="HTH-TYPE TRANSCRIPTIONAL REGULATOR GALS"/>
    <property type="match status" value="1"/>
</dbReference>
<dbReference type="PANTHER" id="PTHR30146">
    <property type="entry name" value="LACI-RELATED TRANSCRIPTIONAL REPRESSOR"/>
    <property type="match status" value="1"/>
</dbReference>
<evidence type="ECO:0000256" key="1">
    <source>
        <dbReference type="ARBA" id="ARBA00023015"/>
    </source>
</evidence>
<gene>
    <name evidence="6" type="ORF">D3H35_25090</name>
</gene>
<dbReference type="CDD" id="cd06267">
    <property type="entry name" value="PBP1_LacI_sugar_binding-like"/>
    <property type="match status" value="1"/>
</dbReference>
<dbReference type="GO" id="GO:0000976">
    <property type="term" value="F:transcription cis-regulatory region binding"/>
    <property type="evidence" value="ECO:0007669"/>
    <property type="project" value="TreeGrafter"/>
</dbReference>
<evidence type="ECO:0000259" key="5">
    <source>
        <dbReference type="PROSITE" id="PS50943"/>
    </source>
</evidence>
<feature type="domain" description="HTH cro/C1-type" evidence="5">
    <location>
        <begin position="3"/>
        <end position="48"/>
    </location>
</feature>
<dbReference type="InterPro" id="IPR010982">
    <property type="entry name" value="Lambda_DNA-bd_dom_sf"/>
</dbReference>
<dbReference type="CDD" id="cd01392">
    <property type="entry name" value="HTH_LacI"/>
    <property type="match status" value="1"/>
</dbReference>
<dbReference type="Gene3D" id="1.10.260.40">
    <property type="entry name" value="lambda repressor-like DNA-binding domains"/>
    <property type="match status" value="1"/>
</dbReference>
<sequence>MTKLTIQQIADIAGVNKATVSRVLNGNMNVSQKTQEKVEKVIREHNYVPNTIARGLAFNKTFTMGFCHDYTDKRAFANPFFYKMLQGIENVVYRNDYLFLMMSHPTGQQKKSMFERMVSEQRVDGIILPSTLLNDSSFQLLTANRMPFVVLGEKEFAHRNVHWVDVDNVQAAESLTERLIGLGHRRIWIFADRASIERDKFIQDRIAGYSNVMAGHGLPSFVVSRLESLLTKESGINDNSLLPDAVICCTHDQLFSILDEEKKEGSPAEFELATFDDNPLFQYLSKTVHYISIDLEQMGEQAATLLFKKINQEEDIPDMIRIPTS</sequence>
<evidence type="ECO:0000256" key="3">
    <source>
        <dbReference type="ARBA" id="ARBA00023163"/>
    </source>
</evidence>
<dbReference type="RefSeq" id="WP_119151874.1">
    <property type="nucleotide sequence ID" value="NZ_JBHSOV010000032.1"/>
</dbReference>
<evidence type="ECO:0000313" key="7">
    <source>
        <dbReference type="Proteomes" id="UP000266340"/>
    </source>
</evidence>
<evidence type="ECO:0000313" key="6">
    <source>
        <dbReference type="EMBL" id="RIE01621.1"/>
    </source>
</evidence>
<dbReference type="InterPro" id="IPR046335">
    <property type="entry name" value="LacI/GalR-like_sensor"/>
</dbReference>
<proteinExistence type="predicted"/>
<dbReference type="AlphaFoldDB" id="A0A398CQC1"/>
<dbReference type="Proteomes" id="UP000266340">
    <property type="component" value="Unassembled WGS sequence"/>
</dbReference>
<dbReference type="InterPro" id="IPR000843">
    <property type="entry name" value="HTH_LacI"/>
</dbReference>
<dbReference type="PROSITE" id="PS50943">
    <property type="entry name" value="HTH_CROC1"/>
    <property type="match status" value="1"/>
</dbReference>
<keyword evidence="1" id="KW-0805">Transcription regulation</keyword>
<dbReference type="PROSITE" id="PS50932">
    <property type="entry name" value="HTH_LACI_2"/>
    <property type="match status" value="1"/>
</dbReference>
<keyword evidence="7" id="KW-1185">Reference proteome</keyword>
<reference evidence="6 7" key="1">
    <citation type="submission" date="2018-09" db="EMBL/GenBank/DDBJ databases">
        <title>Cohnella cavernae sp. nov., isolated from a karst cave.</title>
        <authorList>
            <person name="Zhu H."/>
        </authorList>
    </citation>
    <scope>NUCLEOTIDE SEQUENCE [LARGE SCALE GENOMIC DNA]</scope>
    <source>
        <strain evidence="6 7">K2E09-144</strain>
    </source>
</reference>
<evidence type="ECO:0000259" key="4">
    <source>
        <dbReference type="PROSITE" id="PS50932"/>
    </source>
</evidence>
<comment type="caution">
    <text evidence="6">The sequence shown here is derived from an EMBL/GenBank/DDBJ whole genome shotgun (WGS) entry which is preliminary data.</text>
</comment>
<feature type="domain" description="HTH lacI-type" evidence="4">
    <location>
        <begin position="4"/>
        <end position="58"/>
    </location>
</feature>
<keyword evidence="3" id="KW-0804">Transcription</keyword>
<dbReference type="SMART" id="SM00354">
    <property type="entry name" value="HTH_LACI"/>
    <property type="match status" value="1"/>
</dbReference>
<dbReference type="EMBL" id="QXJM01000040">
    <property type="protein sequence ID" value="RIE01621.1"/>
    <property type="molecule type" value="Genomic_DNA"/>
</dbReference>
<dbReference type="SUPFAM" id="SSF53822">
    <property type="entry name" value="Periplasmic binding protein-like I"/>
    <property type="match status" value="1"/>
</dbReference>
<dbReference type="OrthoDB" id="9788209at2"/>
<dbReference type="SUPFAM" id="SSF47413">
    <property type="entry name" value="lambda repressor-like DNA-binding domains"/>
    <property type="match status" value="1"/>
</dbReference>
<keyword evidence="2" id="KW-0238">DNA-binding</keyword>
<protein>
    <submittedName>
        <fullName evidence="6">LacI family transcriptional regulator</fullName>
    </submittedName>
</protein>
<dbReference type="InterPro" id="IPR028082">
    <property type="entry name" value="Peripla_BP_I"/>
</dbReference>
<dbReference type="Gene3D" id="3.40.50.2300">
    <property type="match status" value="2"/>
</dbReference>
<organism evidence="6 7">
    <name type="scientific">Cohnella faecalis</name>
    <dbReference type="NCBI Taxonomy" id="2315694"/>
    <lineage>
        <taxon>Bacteria</taxon>
        <taxon>Bacillati</taxon>
        <taxon>Bacillota</taxon>
        <taxon>Bacilli</taxon>
        <taxon>Bacillales</taxon>
        <taxon>Paenibacillaceae</taxon>
        <taxon>Cohnella</taxon>
    </lineage>
</organism>